<proteinExistence type="predicted"/>
<dbReference type="NCBIfam" id="NF038403">
    <property type="entry name" value="perm_prefix_1"/>
    <property type="match status" value="1"/>
</dbReference>
<dbReference type="GO" id="GO:0032153">
    <property type="term" value="C:cell division site"/>
    <property type="evidence" value="ECO:0007669"/>
    <property type="project" value="TreeGrafter"/>
</dbReference>
<feature type="transmembrane region" description="Helical" evidence="6">
    <location>
        <begin position="200"/>
        <end position="217"/>
    </location>
</feature>
<feature type="transmembrane region" description="Helical" evidence="6">
    <location>
        <begin position="223"/>
        <end position="242"/>
    </location>
</feature>
<comment type="subcellular location">
    <subcellularLocation>
        <location evidence="1">Membrane</location>
        <topology evidence="1">Multi-pass membrane protein</topology>
    </subcellularLocation>
</comment>
<keyword evidence="2 6" id="KW-0812">Transmembrane</keyword>
<feature type="transmembrane region" description="Helical" evidence="6">
    <location>
        <begin position="415"/>
        <end position="432"/>
    </location>
</feature>
<feature type="transmembrane region" description="Helical" evidence="6">
    <location>
        <begin position="339"/>
        <end position="364"/>
    </location>
</feature>
<dbReference type="InterPro" id="IPR001182">
    <property type="entry name" value="FtsW/RodA"/>
</dbReference>
<feature type="transmembrane region" description="Helical" evidence="6">
    <location>
        <begin position="141"/>
        <end position="162"/>
    </location>
</feature>
<dbReference type="GO" id="GO:0051301">
    <property type="term" value="P:cell division"/>
    <property type="evidence" value="ECO:0007669"/>
    <property type="project" value="InterPro"/>
</dbReference>
<reference evidence="7" key="2">
    <citation type="journal article" date="2021" name="PeerJ">
        <title>Extensive microbial diversity within the chicken gut microbiome revealed by metagenomics and culture.</title>
        <authorList>
            <person name="Gilroy R."/>
            <person name="Ravi A."/>
            <person name="Getino M."/>
            <person name="Pursley I."/>
            <person name="Horton D.L."/>
            <person name="Alikhan N.F."/>
            <person name="Baker D."/>
            <person name="Gharbi K."/>
            <person name="Hall N."/>
            <person name="Watson M."/>
            <person name="Adriaenssens E.M."/>
            <person name="Foster-Nyarko E."/>
            <person name="Jarju S."/>
            <person name="Secka A."/>
            <person name="Antonio M."/>
            <person name="Oren A."/>
            <person name="Chaudhuri R.R."/>
            <person name="La Ragione R."/>
            <person name="Hildebrand F."/>
            <person name="Pallen M.J."/>
        </authorList>
    </citation>
    <scope>NUCLEOTIDE SEQUENCE</scope>
    <source>
        <strain evidence="7">CHK199-13235</strain>
    </source>
</reference>
<evidence type="ECO:0000256" key="3">
    <source>
        <dbReference type="ARBA" id="ARBA00022960"/>
    </source>
</evidence>
<dbReference type="GO" id="GO:0015648">
    <property type="term" value="F:lipid-linked peptidoglycan transporter activity"/>
    <property type="evidence" value="ECO:0007669"/>
    <property type="project" value="TreeGrafter"/>
</dbReference>
<dbReference type="GO" id="GO:0008360">
    <property type="term" value="P:regulation of cell shape"/>
    <property type="evidence" value="ECO:0007669"/>
    <property type="project" value="UniProtKB-KW"/>
</dbReference>
<dbReference type="PANTHER" id="PTHR30474">
    <property type="entry name" value="CELL CYCLE PROTEIN"/>
    <property type="match status" value="1"/>
</dbReference>
<name>A0A9D1FNL1_9FIRM</name>
<evidence type="ECO:0000256" key="2">
    <source>
        <dbReference type="ARBA" id="ARBA00022692"/>
    </source>
</evidence>
<feature type="transmembrane region" description="Helical" evidence="6">
    <location>
        <begin position="114"/>
        <end position="134"/>
    </location>
</feature>
<dbReference type="InterPro" id="IPR047928">
    <property type="entry name" value="Perm_prefix_1"/>
</dbReference>
<keyword evidence="3" id="KW-0133">Cell shape</keyword>
<reference evidence="7" key="1">
    <citation type="submission" date="2020-10" db="EMBL/GenBank/DDBJ databases">
        <authorList>
            <person name="Gilroy R."/>
        </authorList>
    </citation>
    <scope>NUCLEOTIDE SEQUENCE</scope>
    <source>
        <strain evidence="7">CHK199-13235</strain>
    </source>
</reference>
<dbReference type="Proteomes" id="UP000824002">
    <property type="component" value="Unassembled WGS sequence"/>
</dbReference>
<dbReference type="GO" id="GO:0005886">
    <property type="term" value="C:plasma membrane"/>
    <property type="evidence" value="ECO:0007669"/>
    <property type="project" value="TreeGrafter"/>
</dbReference>
<protein>
    <submittedName>
        <fullName evidence="7">FtsW/RodA/SpoVE family cell cycle protein</fullName>
    </submittedName>
</protein>
<sequence>MPFPEPFREYVENVCGQIRWKKVRPAVAEELEAHLDDQRQALMEEGASEEEAVKETLRQMGDPVDVGGQLDRVHRPNPQWAMLAAVGLLLIMGFCFSLAANLLRGVEGNPVRVVNAYLAAAVLMLCCYFLDFSFLGKIPVILNSVFLVLLAALYVLSIPFSFHNEHYFWFGGFSLNLAYLSLLAPLLYALLIYHYRKRGYRGIGYCVLWFLPYLVLMSLCPPYAGMVTAIVSCFLLLCMAVWKGWFGTERRKGMIFALIPAVLCAALGCFAIFSQEHNREQVLLLFNPGPQGPGYHYWVKRELLKNANFIGHGNPVDFLESSMASASTLSFDWDNFLTLFIYDFGWIVFLAVVAALAIFAALAFRRVRKLTNALSRVVALAILFTLLGQIVFYLLEALGFGLISGLSLPLISPGNAALMVDAVLVGFLLSVFRNGEAMQTENLAKRITIFSRFLKKES</sequence>
<evidence type="ECO:0000313" key="8">
    <source>
        <dbReference type="Proteomes" id="UP000824002"/>
    </source>
</evidence>
<evidence type="ECO:0000256" key="1">
    <source>
        <dbReference type="ARBA" id="ARBA00004141"/>
    </source>
</evidence>
<evidence type="ECO:0000256" key="6">
    <source>
        <dbReference type="SAM" id="Phobius"/>
    </source>
</evidence>
<evidence type="ECO:0000256" key="4">
    <source>
        <dbReference type="ARBA" id="ARBA00022989"/>
    </source>
</evidence>
<feature type="transmembrane region" description="Helical" evidence="6">
    <location>
        <begin position="80"/>
        <end position="102"/>
    </location>
</feature>
<feature type="transmembrane region" description="Helical" evidence="6">
    <location>
        <begin position="168"/>
        <end position="193"/>
    </location>
</feature>
<dbReference type="EMBL" id="DVJP01000062">
    <property type="protein sequence ID" value="HIS76997.1"/>
    <property type="molecule type" value="Genomic_DNA"/>
</dbReference>
<keyword evidence="4 6" id="KW-1133">Transmembrane helix</keyword>
<evidence type="ECO:0000256" key="5">
    <source>
        <dbReference type="ARBA" id="ARBA00023136"/>
    </source>
</evidence>
<gene>
    <name evidence="7" type="ORF">IAB51_09350</name>
</gene>
<comment type="caution">
    <text evidence="7">The sequence shown here is derived from an EMBL/GenBank/DDBJ whole genome shotgun (WGS) entry which is preliminary data.</text>
</comment>
<evidence type="ECO:0000313" key="7">
    <source>
        <dbReference type="EMBL" id="HIS76997.1"/>
    </source>
</evidence>
<feature type="transmembrane region" description="Helical" evidence="6">
    <location>
        <begin position="376"/>
        <end position="395"/>
    </location>
</feature>
<feature type="transmembrane region" description="Helical" evidence="6">
    <location>
        <begin position="254"/>
        <end position="273"/>
    </location>
</feature>
<organism evidence="7 8">
    <name type="scientific">Candidatus Merdivicinus excrementipullorum</name>
    <dbReference type="NCBI Taxonomy" id="2840867"/>
    <lineage>
        <taxon>Bacteria</taxon>
        <taxon>Bacillati</taxon>
        <taxon>Bacillota</taxon>
        <taxon>Clostridia</taxon>
        <taxon>Eubacteriales</taxon>
        <taxon>Oscillospiraceae</taxon>
        <taxon>Oscillospiraceae incertae sedis</taxon>
        <taxon>Candidatus Merdivicinus</taxon>
    </lineage>
</organism>
<accession>A0A9D1FNL1</accession>
<dbReference type="AlphaFoldDB" id="A0A9D1FNL1"/>
<keyword evidence="5 6" id="KW-0472">Membrane</keyword>
<dbReference type="Pfam" id="PF01098">
    <property type="entry name" value="FTSW_RODA_SPOVE"/>
    <property type="match status" value="1"/>
</dbReference>